<reference evidence="16" key="1">
    <citation type="submission" date="2016-11" db="EMBL/GenBank/DDBJ databases">
        <title>Draft genome sequence of Anoxybacillus sp. strain 103 isolated from the Qarvajar hot spring in Nagorno-Karabach.</title>
        <authorList>
            <person name="Hovhannisyan P."/>
            <person name="Panosyan H."/>
            <person name="Birkeland N.-K."/>
        </authorList>
    </citation>
    <scope>NUCLEOTIDE SEQUENCE [LARGE SCALE GENOMIC DNA]</scope>
    <source>
        <strain evidence="16">103</strain>
    </source>
</reference>
<dbReference type="Proteomes" id="UP000188458">
    <property type="component" value="Unassembled WGS sequence"/>
</dbReference>
<sequence>MRFSYLEGKKNGKANKKDGDAVKGRGKMIEKQHGIVSFTICRPARRNAIDYAVMDELEQALTLVEQDDEAKVLVITGEGEEAFCAGGDLQVFHQLKTKEEAHAMLAKMGNILYRLLTLSKPTVALINGTAIGGGCELATACDFRFARAGVRLGFVQANLAITTGWGGATMLFEKMPYDQALNILLRAKTMTAEEAEHIGFVHRVFPDSLRERCEKELREYTNKSTAVLRAYKEAAVARWKTEQFRQRFFAEIERCAYLWESEEHDQAVQSFLMKRNK</sequence>
<comment type="catalytic activity">
    <reaction evidence="6">
        <text>(2R)-ethylmalonyl-CoA + H(+) = butanoyl-CoA + CO2</text>
        <dbReference type="Rhea" id="RHEA:59540"/>
        <dbReference type="ChEBI" id="CHEBI:15378"/>
        <dbReference type="ChEBI" id="CHEBI:16526"/>
        <dbReference type="ChEBI" id="CHEBI:57371"/>
        <dbReference type="ChEBI" id="CHEBI:85316"/>
        <dbReference type="EC" id="4.1.1.94"/>
    </reaction>
    <physiologicalReaction direction="left-to-right" evidence="6">
        <dbReference type="Rhea" id="RHEA:59541"/>
    </physiologicalReaction>
</comment>
<protein>
    <recommendedName>
        <fullName evidence="8">Ethylmalonyl-CoA decarboxylase</fullName>
        <ecNumber evidence="7">4.1.1.94</ecNumber>
    </recommendedName>
    <alternativeName>
        <fullName evidence="10">Enoyl-CoA hydratase domain-containing protein 1</fullName>
    </alternativeName>
    <alternativeName>
        <fullName evidence="9">Methylmalonyl-CoA decarboxylase</fullName>
    </alternativeName>
</protein>
<keyword evidence="16" id="KW-1185">Reference proteome</keyword>
<comment type="function">
    <text evidence="12">Decarboxylates ethylmalonyl-CoA, a potentially toxic metabolite, to form butyryl-CoA, suggesting it might be involved in metabolite proofreading. Acts preferentially on (S)-ethylmalonyl-CoA but also has some activity on the (R)-isomer. Also has methylmalonyl-CoA decarboxylase activity at lower level.</text>
</comment>
<feature type="region of interest" description="Disordered" evidence="14">
    <location>
        <begin position="1"/>
        <end position="21"/>
    </location>
</feature>
<evidence type="ECO:0000256" key="9">
    <source>
        <dbReference type="ARBA" id="ARBA00042052"/>
    </source>
</evidence>
<evidence type="ECO:0000256" key="2">
    <source>
        <dbReference type="ARBA" id="ARBA00005254"/>
    </source>
</evidence>
<evidence type="ECO:0000256" key="1">
    <source>
        <dbReference type="ARBA" id="ARBA00004514"/>
    </source>
</evidence>
<evidence type="ECO:0000256" key="3">
    <source>
        <dbReference type="ARBA" id="ARBA00022490"/>
    </source>
</evidence>
<dbReference type="RefSeq" id="WP_077429502.1">
    <property type="nucleotide sequence ID" value="NZ_MQAD01000019.1"/>
</dbReference>
<dbReference type="PANTHER" id="PTHR11941">
    <property type="entry name" value="ENOYL-COA HYDRATASE-RELATED"/>
    <property type="match status" value="1"/>
</dbReference>
<comment type="caution">
    <text evidence="15">The sequence shown here is derived from an EMBL/GenBank/DDBJ whole genome shotgun (WGS) entry which is preliminary data.</text>
</comment>
<dbReference type="AlphaFoldDB" id="A0A1V3FJF9"/>
<dbReference type="InterPro" id="IPR018376">
    <property type="entry name" value="Enoyl-CoA_hyd/isom_CS"/>
</dbReference>
<dbReference type="GO" id="GO:0005829">
    <property type="term" value="C:cytosol"/>
    <property type="evidence" value="ECO:0007669"/>
    <property type="project" value="UniProtKB-SubCell"/>
</dbReference>
<dbReference type="InterPro" id="IPR001753">
    <property type="entry name" value="Enoyl-CoA_hydra/iso"/>
</dbReference>
<evidence type="ECO:0000256" key="10">
    <source>
        <dbReference type="ARBA" id="ARBA00042182"/>
    </source>
</evidence>
<dbReference type="GO" id="GO:0004492">
    <property type="term" value="F:methyl/ethyl malonyl-CoA decarboxylase activity"/>
    <property type="evidence" value="ECO:0007669"/>
    <property type="project" value="UniProtKB-EC"/>
</dbReference>
<evidence type="ECO:0000313" key="16">
    <source>
        <dbReference type="Proteomes" id="UP000188458"/>
    </source>
</evidence>
<keyword evidence="4" id="KW-0456">Lyase</keyword>
<dbReference type="Pfam" id="PF00378">
    <property type="entry name" value="ECH_1"/>
    <property type="match status" value="1"/>
</dbReference>
<dbReference type="CDD" id="cd06558">
    <property type="entry name" value="crotonase-like"/>
    <property type="match status" value="1"/>
</dbReference>
<dbReference type="SUPFAM" id="SSF52096">
    <property type="entry name" value="ClpP/crotonase"/>
    <property type="match status" value="1"/>
</dbReference>
<comment type="catalytic activity">
    <reaction evidence="5">
        <text>(2S)-ethylmalonyl-CoA + H(+) = butanoyl-CoA + CO2</text>
        <dbReference type="Rhea" id="RHEA:32131"/>
        <dbReference type="ChEBI" id="CHEBI:15378"/>
        <dbReference type="ChEBI" id="CHEBI:16526"/>
        <dbReference type="ChEBI" id="CHEBI:57371"/>
        <dbReference type="ChEBI" id="CHEBI:60909"/>
        <dbReference type="EC" id="4.1.1.94"/>
    </reaction>
    <physiologicalReaction direction="left-to-right" evidence="5">
        <dbReference type="Rhea" id="RHEA:32132"/>
    </physiologicalReaction>
</comment>
<evidence type="ECO:0000256" key="4">
    <source>
        <dbReference type="ARBA" id="ARBA00023239"/>
    </source>
</evidence>
<gene>
    <name evidence="15" type="ORF">BO219_10580</name>
</gene>
<dbReference type="EMBL" id="MQAD01000019">
    <property type="protein sequence ID" value="OOE01807.1"/>
    <property type="molecule type" value="Genomic_DNA"/>
</dbReference>
<proteinExistence type="inferred from homology"/>
<dbReference type="GO" id="GO:0006635">
    <property type="term" value="P:fatty acid beta-oxidation"/>
    <property type="evidence" value="ECO:0007669"/>
    <property type="project" value="TreeGrafter"/>
</dbReference>
<dbReference type="PANTHER" id="PTHR11941:SF27">
    <property type="entry name" value="ETHYLMALONYL-COA DECARBOXYLASE"/>
    <property type="match status" value="1"/>
</dbReference>
<comment type="similarity">
    <text evidence="2 13">Belongs to the enoyl-CoA hydratase/isomerase family.</text>
</comment>
<evidence type="ECO:0000256" key="7">
    <source>
        <dbReference type="ARBA" id="ARBA00038883"/>
    </source>
</evidence>
<evidence type="ECO:0000256" key="5">
    <source>
        <dbReference type="ARBA" id="ARBA00036343"/>
    </source>
</evidence>
<dbReference type="PROSITE" id="PS00166">
    <property type="entry name" value="ENOYL_COA_HYDRATASE"/>
    <property type="match status" value="1"/>
</dbReference>
<comment type="subcellular location">
    <subcellularLocation>
        <location evidence="1">Cytoplasm</location>
        <location evidence="1">Cytosol</location>
    </subcellularLocation>
</comment>
<evidence type="ECO:0000256" key="13">
    <source>
        <dbReference type="RuleBase" id="RU003707"/>
    </source>
</evidence>
<evidence type="ECO:0000256" key="14">
    <source>
        <dbReference type="SAM" id="MobiDB-lite"/>
    </source>
</evidence>
<accession>A0A1V3FJF9</accession>
<evidence type="ECO:0000256" key="8">
    <source>
        <dbReference type="ARBA" id="ARBA00039903"/>
    </source>
</evidence>
<feature type="compositionally biased region" description="Basic and acidic residues" evidence="14">
    <location>
        <begin position="7"/>
        <end position="21"/>
    </location>
</feature>
<dbReference type="InterPro" id="IPR029045">
    <property type="entry name" value="ClpP/crotonase-like_dom_sf"/>
</dbReference>
<keyword evidence="3" id="KW-0963">Cytoplasm</keyword>
<evidence type="ECO:0000256" key="12">
    <source>
        <dbReference type="ARBA" id="ARBA00056546"/>
    </source>
</evidence>
<evidence type="ECO:0000256" key="11">
    <source>
        <dbReference type="ARBA" id="ARBA00047446"/>
    </source>
</evidence>
<name>A0A1V3FJF9_9BACL</name>
<evidence type="ECO:0000313" key="15">
    <source>
        <dbReference type="EMBL" id="OOE01807.1"/>
    </source>
</evidence>
<dbReference type="Gene3D" id="3.90.226.10">
    <property type="entry name" value="2-enoyl-CoA Hydratase, Chain A, domain 1"/>
    <property type="match status" value="1"/>
</dbReference>
<organism evidence="15 16">
    <name type="scientific">Anoxybacillus kestanbolensis</name>
    <dbReference type="NCBI Taxonomy" id="227476"/>
    <lineage>
        <taxon>Bacteria</taxon>
        <taxon>Bacillati</taxon>
        <taxon>Bacillota</taxon>
        <taxon>Bacilli</taxon>
        <taxon>Bacillales</taxon>
        <taxon>Anoxybacillaceae</taxon>
        <taxon>Anoxybacillus</taxon>
    </lineage>
</organism>
<comment type="catalytic activity">
    <reaction evidence="11">
        <text>(S)-methylmalonyl-CoA + H(+) = propanoyl-CoA + CO2</text>
        <dbReference type="Rhea" id="RHEA:61340"/>
        <dbReference type="ChEBI" id="CHEBI:15378"/>
        <dbReference type="ChEBI" id="CHEBI:16526"/>
        <dbReference type="ChEBI" id="CHEBI:57327"/>
        <dbReference type="ChEBI" id="CHEBI:57392"/>
        <dbReference type="EC" id="4.1.1.94"/>
    </reaction>
    <physiologicalReaction direction="left-to-right" evidence="11">
        <dbReference type="Rhea" id="RHEA:61341"/>
    </physiologicalReaction>
</comment>
<evidence type="ECO:0000256" key="6">
    <source>
        <dbReference type="ARBA" id="ARBA00036541"/>
    </source>
</evidence>
<dbReference type="EC" id="4.1.1.94" evidence="7"/>